<reference evidence="3" key="1">
    <citation type="submission" date="2022-01" db="EMBL/GenBank/DDBJ databases">
        <authorList>
            <person name="King R."/>
        </authorList>
    </citation>
    <scope>NUCLEOTIDE SEQUENCE</scope>
</reference>
<keyword evidence="1" id="KW-0560">Oxidoreductase</keyword>
<sequence>MIISGNDAGFLWDFEWWGSRERLVLSLVRACCHNKKLIYFQEMGWITNGKCHSTKRLDGKVVIVTGSNTGIGKYTALDLSRRGAEVIMACRNLEKAKEAEADIRKRVPEAKLKVMHLDLSSLESVRTFSKDFLASYDSLHILINNAGVMFHPWELSKDGFEMHIATNHLGHFLLTLLLLPLLRKCAPSRIINVSSIGHRLSSSMRYDDFNYERSYSSIGGYTRSKLANILFTNELARRLKDTGVTAVSLHPGIVNTELPRHLSDSFFPGAYWLYTNLGWWLMKTPKQGAQTTLYCALEDSVESGLYYDDCAVGTTSAKSKDPNMAKELWEKSVEWVKLEKDYQI</sequence>
<evidence type="ECO:0000256" key="1">
    <source>
        <dbReference type="ARBA" id="ARBA00023002"/>
    </source>
</evidence>
<proteinExistence type="inferred from homology"/>
<dbReference type="PRINTS" id="PR00081">
    <property type="entry name" value="GDHRDH"/>
</dbReference>
<dbReference type="OrthoDB" id="191139at2759"/>
<gene>
    <name evidence="3" type="ORF">NEZAVI_LOCUS10665</name>
</gene>
<protein>
    <recommendedName>
        <fullName evidence="5">Retinol dehydrogenase 11</fullName>
    </recommendedName>
</protein>
<accession>A0A9P0MSK6</accession>
<dbReference type="InterPro" id="IPR036291">
    <property type="entry name" value="NAD(P)-bd_dom_sf"/>
</dbReference>
<dbReference type="PANTHER" id="PTHR43157">
    <property type="entry name" value="PHOSPHATIDYLINOSITOL-GLYCAN BIOSYNTHESIS CLASS F PROTEIN-RELATED"/>
    <property type="match status" value="1"/>
</dbReference>
<dbReference type="CDD" id="cd05327">
    <property type="entry name" value="retinol-DH_like_SDR_c_like"/>
    <property type="match status" value="1"/>
</dbReference>
<dbReference type="PRINTS" id="PR00080">
    <property type="entry name" value="SDRFAMILY"/>
</dbReference>
<dbReference type="InterPro" id="IPR002347">
    <property type="entry name" value="SDR_fam"/>
</dbReference>
<evidence type="ECO:0008006" key="5">
    <source>
        <dbReference type="Google" id="ProtNLM"/>
    </source>
</evidence>
<dbReference type="Gene3D" id="3.40.50.720">
    <property type="entry name" value="NAD(P)-binding Rossmann-like Domain"/>
    <property type="match status" value="1"/>
</dbReference>
<evidence type="ECO:0000313" key="3">
    <source>
        <dbReference type="EMBL" id="CAH1401696.1"/>
    </source>
</evidence>
<evidence type="ECO:0000256" key="2">
    <source>
        <dbReference type="RuleBase" id="RU000363"/>
    </source>
</evidence>
<comment type="similarity">
    <text evidence="2">Belongs to the short-chain dehydrogenases/reductases (SDR) family.</text>
</comment>
<dbReference type="GO" id="GO:0016491">
    <property type="term" value="F:oxidoreductase activity"/>
    <property type="evidence" value="ECO:0007669"/>
    <property type="project" value="UniProtKB-KW"/>
</dbReference>
<dbReference type="SUPFAM" id="SSF51735">
    <property type="entry name" value="NAD(P)-binding Rossmann-fold domains"/>
    <property type="match status" value="1"/>
</dbReference>
<dbReference type="EMBL" id="OV725081">
    <property type="protein sequence ID" value="CAH1401696.1"/>
    <property type="molecule type" value="Genomic_DNA"/>
</dbReference>
<dbReference type="Pfam" id="PF00106">
    <property type="entry name" value="adh_short"/>
    <property type="match status" value="1"/>
</dbReference>
<dbReference type="NCBIfam" id="NF004846">
    <property type="entry name" value="PRK06197.1"/>
    <property type="match status" value="1"/>
</dbReference>
<name>A0A9P0MSK6_NEZVI</name>
<dbReference type="PANTHER" id="PTHR43157:SF73">
    <property type="entry name" value="WW DOMAIN-CONTAINING OXIDOREDUCTASE-LIKE PROTEIN"/>
    <property type="match status" value="1"/>
</dbReference>
<organism evidence="3 4">
    <name type="scientific">Nezara viridula</name>
    <name type="common">Southern green stink bug</name>
    <name type="synonym">Cimex viridulus</name>
    <dbReference type="NCBI Taxonomy" id="85310"/>
    <lineage>
        <taxon>Eukaryota</taxon>
        <taxon>Metazoa</taxon>
        <taxon>Ecdysozoa</taxon>
        <taxon>Arthropoda</taxon>
        <taxon>Hexapoda</taxon>
        <taxon>Insecta</taxon>
        <taxon>Pterygota</taxon>
        <taxon>Neoptera</taxon>
        <taxon>Paraneoptera</taxon>
        <taxon>Hemiptera</taxon>
        <taxon>Heteroptera</taxon>
        <taxon>Panheteroptera</taxon>
        <taxon>Pentatomomorpha</taxon>
        <taxon>Pentatomoidea</taxon>
        <taxon>Pentatomidae</taxon>
        <taxon>Pentatominae</taxon>
        <taxon>Nezara</taxon>
    </lineage>
</organism>
<keyword evidence="4" id="KW-1185">Reference proteome</keyword>
<dbReference type="Proteomes" id="UP001152798">
    <property type="component" value="Chromosome 5"/>
</dbReference>
<dbReference type="AlphaFoldDB" id="A0A9P0MSK6"/>
<evidence type="ECO:0000313" key="4">
    <source>
        <dbReference type="Proteomes" id="UP001152798"/>
    </source>
</evidence>